<dbReference type="OrthoDB" id="3182376at2759"/>
<protein>
    <submittedName>
        <fullName evidence="1">Uncharacterized protein</fullName>
    </submittedName>
</protein>
<dbReference type="AlphaFoldDB" id="A0A0D2LRW1"/>
<dbReference type="STRING" id="945553.A0A0D2LRW1"/>
<dbReference type="EMBL" id="KN817729">
    <property type="protein sequence ID" value="KJA13568.1"/>
    <property type="molecule type" value="Genomic_DNA"/>
</dbReference>
<feature type="non-terminal residue" evidence="1">
    <location>
        <position position="65"/>
    </location>
</feature>
<proteinExistence type="predicted"/>
<dbReference type="OMA" id="NIEWAKH"/>
<accession>A0A0D2LRW1</accession>
<evidence type="ECO:0000313" key="2">
    <source>
        <dbReference type="Proteomes" id="UP000054270"/>
    </source>
</evidence>
<evidence type="ECO:0000313" key="1">
    <source>
        <dbReference type="EMBL" id="KJA13568.1"/>
    </source>
</evidence>
<keyword evidence="2" id="KW-1185">Reference proteome</keyword>
<sequence length="65" mass="7471">RSPNIEWAKHPNWTWSLITYLSDHPTFRTKLFSDSTADAAKENRSKAVAKDGKPQQYAVLAKHIF</sequence>
<gene>
    <name evidence="1" type="ORF">HYPSUDRAFT_115161</name>
</gene>
<dbReference type="Proteomes" id="UP000054270">
    <property type="component" value="Unassembled WGS sequence"/>
</dbReference>
<feature type="non-terminal residue" evidence="1">
    <location>
        <position position="1"/>
    </location>
</feature>
<organism evidence="1 2">
    <name type="scientific">Hypholoma sublateritium (strain FD-334 SS-4)</name>
    <dbReference type="NCBI Taxonomy" id="945553"/>
    <lineage>
        <taxon>Eukaryota</taxon>
        <taxon>Fungi</taxon>
        <taxon>Dikarya</taxon>
        <taxon>Basidiomycota</taxon>
        <taxon>Agaricomycotina</taxon>
        <taxon>Agaricomycetes</taxon>
        <taxon>Agaricomycetidae</taxon>
        <taxon>Agaricales</taxon>
        <taxon>Agaricineae</taxon>
        <taxon>Strophariaceae</taxon>
        <taxon>Hypholoma</taxon>
    </lineage>
</organism>
<reference evidence="2" key="1">
    <citation type="submission" date="2014-04" db="EMBL/GenBank/DDBJ databases">
        <title>Evolutionary Origins and Diversification of the Mycorrhizal Mutualists.</title>
        <authorList>
            <consortium name="DOE Joint Genome Institute"/>
            <consortium name="Mycorrhizal Genomics Consortium"/>
            <person name="Kohler A."/>
            <person name="Kuo A."/>
            <person name="Nagy L.G."/>
            <person name="Floudas D."/>
            <person name="Copeland A."/>
            <person name="Barry K.W."/>
            <person name="Cichocki N."/>
            <person name="Veneault-Fourrey C."/>
            <person name="LaButti K."/>
            <person name="Lindquist E.A."/>
            <person name="Lipzen A."/>
            <person name="Lundell T."/>
            <person name="Morin E."/>
            <person name="Murat C."/>
            <person name="Riley R."/>
            <person name="Ohm R."/>
            <person name="Sun H."/>
            <person name="Tunlid A."/>
            <person name="Henrissat B."/>
            <person name="Grigoriev I.V."/>
            <person name="Hibbett D.S."/>
            <person name="Martin F."/>
        </authorList>
    </citation>
    <scope>NUCLEOTIDE SEQUENCE [LARGE SCALE GENOMIC DNA]</scope>
    <source>
        <strain evidence="2">FD-334 SS-4</strain>
    </source>
</reference>
<name>A0A0D2LRW1_HYPSF</name>